<dbReference type="InterPro" id="IPR023459">
    <property type="entry name" value="Tscrpt_elong_fac_GreA/B_fam"/>
</dbReference>
<dbReference type="SUPFAM" id="SSF54534">
    <property type="entry name" value="FKBP-like"/>
    <property type="match status" value="1"/>
</dbReference>
<dbReference type="EMBL" id="JAIMBW010000001">
    <property type="protein sequence ID" value="MBY4894582.1"/>
    <property type="molecule type" value="Genomic_DNA"/>
</dbReference>
<dbReference type="NCBIfam" id="TIGR01462">
    <property type="entry name" value="greA"/>
    <property type="match status" value="1"/>
</dbReference>
<evidence type="ECO:0000313" key="13">
    <source>
        <dbReference type="Proteomes" id="UP000693972"/>
    </source>
</evidence>
<dbReference type="AlphaFoldDB" id="A0A975TTA4"/>
<dbReference type="PANTHER" id="PTHR30437:SF4">
    <property type="entry name" value="TRANSCRIPTION ELONGATION FACTOR GREA"/>
    <property type="match status" value="1"/>
</dbReference>
<evidence type="ECO:0000256" key="2">
    <source>
        <dbReference type="ARBA" id="ARBA00013729"/>
    </source>
</evidence>
<evidence type="ECO:0000256" key="6">
    <source>
        <dbReference type="ARBA" id="ARBA00024916"/>
    </source>
</evidence>
<feature type="domain" description="Transcription elongation factor GreA/GreB N-terminal" evidence="11">
    <location>
        <begin position="4"/>
        <end position="74"/>
    </location>
</feature>
<keyword evidence="12" id="KW-0648">Protein biosynthesis</keyword>
<name>A0A975TTA4_9RHOB</name>
<dbReference type="GO" id="GO:0070063">
    <property type="term" value="F:RNA polymerase binding"/>
    <property type="evidence" value="ECO:0007669"/>
    <property type="project" value="InterPro"/>
</dbReference>
<dbReference type="PIRSF" id="PIRSF006092">
    <property type="entry name" value="GreA_GreB"/>
    <property type="match status" value="1"/>
</dbReference>
<comment type="function">
    <text evidence="6 8 9">Necessary for efficient RNA polymerase transcription elongation past template-encoded arresting sites. The arresting sites in DNA have the property of trapping a certain fraction of elongating RNA polymerases that pass through, resulting in locked ternary complexes. Cleavage of the nascent transcript by cleavage factors such as GreA or GreB allows the resumption of elongation from the new 3'terminus. GreA releases sequences of 2 to 3 nucleotides.</text>
</comment>
<dbReference type="HAMAP" id="MF_00105">
    <property type="entry name" value="GreA_GreB"/>
    <property type="match status" value="1"/>
</dbReference>
<dbReference type="FunFam" id="1.10.287.180:FF:000001">
    <property type="entry name" value="Transcription elongation factor GreA"/>
    <property type="match status" value="1"/>
</dbReference>
<dbReference type="RefSeq" id="WP_068357067.1">
    <property type="nucleotide sequence ID" value="NZ_JAIMBW010000001.1"/>
</dbReference>
<dbReference type="GO" id="GO:0006354">
    <property type="term" value="P:DNA-templated transcription elongation"/>
    <property type="evidence" value="ECO:0007669"/>
    <property type="project" value="TreeGrafter"/>
</dbReference>
<dbReference type="InterPro" id="IPR036805">
    <property type="entry name" value="Tscrpt_elong_fac_GreA/B_N_sf"/>
</dbReference>
<dbReference type="InterPro" id="IPR036953">
    <property type="entry name" value="GreA/GreB_C_sf"/>
</dbReference>
<reference evidence="12 13" key="1">
    <citation type="submission" date="2021-07" db="EMBL/GenBank/DDBJ databases">
        <title>Karlodiniumbacter phycospheric gen. nov., sp. nov., a phycosphere bacterium isolated from karlodinium veneficum.</title>
        <authorList>
            <person name="Peng Y."/>
            <person name="Jiang L."/>
            <person name="Lee J."/>
        </authorList>
    </citation>
    <scope>NUCLEOTIDE SEQUENCE</scope>
    <source>
        <strain evidence="12 13">N5</strain>
    </source>
</reference>
<evidence type="ECO:0000259" key="11">
    <source>
        <dbReference type="Pfam" id="PF03449"/>
    </source>
</evidence>
<dbReference type="Pfam" id="PF01272">
    <property type="entry name" value="GreA_GreB"/>
    <property type="match status" value="1"/>
</dbReference>
<proteinExistence type="inferred from homology"/>
<dbReference type="Gene3D" id="3.10.50.30">
    <property type="entry name" value="Transcription elongation factor, GreA/GreB, C-terminal domain"/>
    <property type="match status" value="1"/>
</dbReference>
<protein>
    <recommendedName>
        <fullName evidence="2 8">Transcription elongation factor GreA</fullName>
    </recommendedName>
    <alternativeName>
        <fullName evidence="7 8">Transcript cleavage factor GreA</fullName>
    </alternativeName>
</protein>
<keyword evidence="5 8" id="KW-0804">Transcription</keyword>
<dbReference type="FunFam" id="3.10.50.30:FF:000001">
    <property type="entry name" value="Transcription elongation factor GreA"/>
    <property type="match status" value="1"/>
</dbReference>
<evidence type="ECO:0000256" key="4">
    <source>
        <dbReference type="ARBA" id="ARBA00023125"/>
    </source>
</evidence>
<dbReference type="EMBL" id="CP078073">
    <property type="protein sequence ID" value="QXL87228.1"/>
    <property type="molecule type" value="Genomic_DNA"/>
</dbReference>
<evidence type="ECO:0000256" key="8">
    <source>
        <dbReference type="HAMAP-Rule" id="MF_00105"/>
    </source>
</evidence>
<keyword evidence="12" id="KW-0251">Elongation factor</keyword>
<evidence type="ECO:0000259" key="10">
    <source>
        <dbReference type="Pfam" id="PF01272"/>
    </source>
</evidence>
<organism evidence="12">
    <name type="scientific">Gymnodinialimonas phycosphaerae</name>
    <dbReference type="NCBI Taxonomy" id="2841589"/>
    <lineage>
        <taxon>Bacteria</taxon>
        <taxon>Pseudomonadati</taxon>
        <taxon>Pseudomonadota</taxon>
        <taxon>Alphaproteobacteria</taxon>
        <taxon>Rhodobacterales</taxon>
        <taxon>Paracoccaceae</taxon>
        <taxon>Gymnodinialimonas</taxon>
    </lineage>
</organism>
<dbReference type="Proteomes" id="UP000693972">
    <property type="component" value="Unassembled WGS sequence"/>
</dbReference>
<dbReference type="PROSITE" id="PS00829">
    <property type="entry name" value="GREAB_1"/>
    <property type="match status" value="1"/>
</dbReference>
<dbReference type="SUPFAM" id="SSF46557">
    <property type="entry name" value="GreA transcript cleavage protein, N-terminal domain"/>
    <property type="match status" value="1"/>
</dbReference>
<evidence type="ECO:0000313" key="12">
    <source>
        <dbReference type="EMBL" id="QXL87228.1"/>
    </source>
</evidence>
<evidence type="ECO:0000256" key="1">
    <source>
        <dbReference type="ARBA" id="ARBA00008213"/>
    </source>
</evidence>
<dbReference type="NCBIfam" id="NF001263">
    <property type="entry name" value="PRK00226.1-4"/>
    <property type="match status" value="1"/>
</dbReference>
<dbReference type="GO" id="GO:0003746">
    <property type="term" value="F:translation elongation factor activity"/>
    <property type="evidence" value="ECO:0007669"/>
    <property type="project" value="UniProtKB-KW"/>
</dbReference>
<dbReference type="InterPro" id="IPR018151">
    <property type="entry name" value="TF_GreA/GreB_CS"/>
</dbReference>
<keyword evidence="4 8" id="KW-0238">DNA-binding</keyword>
<dbReference type="InterPro" id="IPR022691">
    <property type="entry name" value="Tscrpt_elong_fac_GreA/B_N"/>
</dbReference>
<dbReference type="Pfam" id="PF03449">
    <property type="entry name" value="GreA_GreB_N"/>
    <property type="match status" value="1"/>
</dbReference>
<sequence length="156" mass="16978">MEKIPMTPKGLEAMNGELKQLKSIERPAIIKAIAEAREHGDLSENAEYHSAKEKQSFIEGRIKELEGSISLAQVIDPATLSGAIKFGATVNLVDEETEEEKTYMIVGEAEADIHKGLLNIKSPLARALIGKEEGDSVEVRTPGGAKSYEIVKISYV</sequence>
<dbReference type="GO" id="GO:0003677">
    <property type="term" value="F:DNA binding"/>
    <property type="evidence" value="ECO:0007669"/>
    <property type="project" value="UniProtKB-UniRule"/>
</dbReference>
<dbReference type="InterPro" id="IPR006359">
    <property type="entry name" value="Tscrpt_elong_fac_GreA"/>
</dbReference>
<evidence type="ECO:0000256" key="3">
    <source>
        <dbReference type="ARBA" id="ARBA00023015"/>
    </source>
</evidence>
<dbReference type="GO" id="GO:0032784">
    <property type="term" value="P:regulation of DNA-templated transcription elongation"/>
    <property type="evidence" value="ECO:0007669"/>
    <property type="project" value="UniProtKB-UniRule"/>
</dbReference>
<dbReference type="Gene3D" id="1.10.287.180">
    <property type="entry name" value="Transcription elongation factor, GreA/GreB, N-terminal domain"/>
    <property type="match status" value="1"/>
</dbReference>
<dbReference type="NCBIfam" id="NF001264">
    <property type="entry name" value="PRK00226.1-5"/>
    <property type="match status" value="1"/>
</dbReference>
<dbReference type="InterPro" id="IPR001437">
    <property type="entry name" value="Tscrpt_elong_fac_GreA/B_C"/>
</dbReference>
<dbReference type="PANTHER" id="PTHR30437">
    <property type="entry name" value="TRANSCRIPTION ELONGATION FACTOR GREA"/>
    <property type="match status" value="1"/>
</dbReference>
<keyword evidence="3 8" id="KW-0805">Transcription regulation</keyword>
<dbReference type="InterPro" id="IPR028624">
    <property type="entry name" value="Tscrpt_elong_fac_GreA/B"/>
</dbReference>
<comment type="similarity">
    <text evidence="1 8 9">Belongs to the GreA/GreB family.</text>
</comment>
<keyword evidence="13" id="KW-1185">Reference proteome</keyword>
<evidence type="ECO:0000256" key="7">
    <source>
        <dbReference type="ARBA" id="ARBA00030776"/>
    </source>
</evidence>
<accession>A0A975TTA4</accession>
<feature type="domain" description="Transcription elongation factor GreA/GreB C-terminal" evidence="10">
    <location>
        <begin position="82"/>
        <end position="155"/>
    </location>
</feature>
<dbReference type="NCBIfam" id="NF001261">
    <property type="entry name" value="PRK00226.1-2"/>
    <property type="match status" value="1"/>
</dbReference>
<evidence type="ECO:0000256" key="5">
    <source>
        <dbReference type="ARBA" id="ARBA00023163"/>
    </source>
</evidence>
<gene>
    <name evidence="8 12" type="primary">greA</name>
    <name evidence="12" type="ORF">KUL25_17625</name>
</gene>
<evidence type="ECO:0000256" key="9">
    <source>
        <dbReference type="RuleBase" id="RU000556"/>
    </source>
</evidence>